<protein>
    <submittedName>
        <fullName evidence="2">Uncharacterized protein</fullName>
    </submittedName>
</protein>
<evidence type="ECO:0000313" key="2">
    <source>
        <dbReference type="EMBL" id="QKG22538.1"/>
    </source>
</evidence>
<proteinExistence type="predicted"/>
<keyword evidence="3" id="KW-1185">Reference proteome</keyword>
<keyword evidence="1" id="KW-0812">Transmembrane</keyword>
<dbReference type="AlphaFoldDB" id="A0A7D3VTR3"/>
<dbReference type="RefSeq" id="WP_173096643.1">
    <property type="nucleotide sequence ID" value="NZ_CP053892.1"/>
</dbReference>
<feature type="transmembrane region" description="Helical" evidence="1">
    <location>
        <begin position="79"/>
        <end position="103"/>
    </location>
</feature>
<accession>A0A7D3VTR3</accession>
<dbReference type="EMBL" id="CP053892">
    <property type="protein sequence ID" value="QKG22538.1"/>
    <property type="molecule type" value="Genomic_DNA"/>
</dbReference>
<organism evidence="2 3">
    <name type="scientific">Actinomadura verrucosospora</name>
    <dbReference type="NCBI Taxonomy" id="46165"/>
    <lineage>
        <taxon>Bacteria</taxon>
        <taxon>Bacillati</taxon>
        <taxon>Actinomycetota</taxon>
        <taxon>Actinomycetes</taxon>
        <taxon>Streptosporangiales</taxon>
        <taxon>Thermomonosporaceae</taxon>
        <taxon>Actinomadura</taxon>
    </lineage>
</organism>
<gene>
    <name evidence="2" type="ORF">ACTIVE_4178</name>
</gene>
<evidence type="ECO:0000256" key="1">
    <source>
        <dbReference type="SAM" id="Phobius"/>
    </source>
</evidence>
<dbReference type="Proteomes" id="UP000501240">
    <property type="component" value="Chromosome"/>
</dbReference>
<keyword evidence="1" id="KW-1133">Transmembrane helix</keyword>
<feature type="transmembrane region" description="Helical" evidence="1">
    <location>
        <begin position="55"/>
        <end position="73"/>
    </location>
</feature>
<feature type="transmembrane region" description="Helical" evidence="1">
    <location>
        <begin position="6"/>
        <end position="24"/>
    </location>
</feature>
<name>A0A7D3VTR3_ACTVE</name>
<reference evidence="2 3" key="1">
    <citation type="submission" date="2020-05" db="EMBL/GenBank/DDBJ databases">
        <title>Actinomadura verrucosospora NRRL-B18236 (PFL_A860) Genome sequencing and assembly.</title>
        <authorList>
            <person name="Samborskyy M."/>
        </authorList>
    </citation>
    <scope>NUCLEOTIDE SEQUENCE [LARGE SCALE GENOMIC DNA]</scope>
    <source>
        <strain evidence="2 3">NRRL:B18236</strain>
    </source>
</reference>
<sequence length="171" mass="19311">MYQVFEPLYIVWTMVVLYLLMRAVSKRLDRWQWSSCGSVGKVQHGTYESALRRHALLHSAAIGVVVLVAWYLFKSSMFINLPGFVAGQLVVCAGHCLMDLYAFSAFKKKGAWEAPETKRIITTSESDPQQPPKVEVKQESAMRKFKTDLDLLAQLYMVATVMTVIVTRGTS</sequence>
<keyword evidence="1" id="KW-0472">Membrane</keyword>
<evidence type="ECO:0000313" key="3">
    <source>
        <dbReference type="Proteomes" id="UP000501240"/>
    </source>
</evidence>
<feature type="transmembrane region" description="Helical" evidence="1">
    <location>
        <begin position="151"/>
        <end position="170"/>
    </location>
</feature>